<dbReference type="AlphaFoldDB" id="A0A3M6UCP5"/>
<accession>A0A3M6UCP5</accession>
<proteinExistence type="predicted"/>
<reference evidence="1 2" key="1">
    <citation type="journal article" date="2018" name="Sci. Rep.">
        <title>Comparative analysis of the Pocillopora damicornis genome highlights role of immune system in coral evolution.</title>
        <authorList>
            <person name="Cunning R."/>
            <person name="Bay R.A."/>
            <person name="Gillette P."/>
            <person name="Baker A.C."/>
            <person name="Traylor-Knowles N."/>
        </authorList>
    </citation>
    <scope>NUCLEOTIDE SEQUENCE [LARGE SCALE GENOMIC DNA]</scope>
    <source>
        <strain evidence="1">RSMAS</strain>
        <tissue evidence="1">Whole animal</tissue>
    </source>
</reference>
<organism evidence="1 2">
    <name type="scientific">Pocillopora damicornis</name>
    <name type="common">Cauliflower coral</name>
    <name type="synonym">Millepora damicornis</name>
    <dbReference type="NCBI Taxonomy" id="46731"/>
    <lineage>
        <taxon>Eukaryota</taxon>
        <taxon>Metazoa</taxon>
        <taxon>Cnidaria</taxon>
        <taxon>Anthozoa</taxon>
        <taxon>Hexacorallia</taxon>
        <taxon>Scleractinia</taxon>
        <taxon>Astrocoeniina</taxon>
        <taxon>Pocilloporidae</taxon>
        <taxon>Pocillopora</taxon>
    </lineage>
</organism>
<evidence type="ECO:0000313" key="2">
    <source>
        <dbReference type="Proteomes" id="UP000275408"/>
    </source>
</evidence>
<gene>
    <name evidence="1" type="ORF">pdam_00012631</name>
</gene>
<dbReference type="Proteomes" id="UP000275408">
    <property type="component" value="Unassembled WGS sequence"/>
</dbReference>
<protein>
    <submittedName>
        <fullName evidence="1">Uncharacterized protein</fullName>
    </submittedName>
</protein>
<comment type="caution">
    <text evidence="1">The sequence shown here is derived from an EMBL/GenBank/DDBJ whole genome shotgun (WGS) entry which is preliminary data.</text>
</comment>
<name>A0A3M6UCP5_POCDA</name>
<dbReference type="EMBL" id="RCHS01001791">
    <property type="protein sequence ID" value="RMX51432.1"/>
    <property type="molecule type" value="Genomic_DNA"/>
</dbReference>
<evidence type="ECO:0000313" key="1">
    <source>
        <dbReference type="EMBL" id="RMX51432.1"/>
    </source>
</evidence>
<keyword evidence="2" id="KW-1185">Reference proteome</keyword>
<sequence>MRCERESSRHVQPSFNGHQCYCQKRNGDQLAVVYLAQPSSLLTISNHKKHRPVQKSLSANPLRRIWNDVLEKLFFQIVTKINAFPTTATGHKTAMTNDTLKKAERLDRSKKVLLQTAARMNAFPTTAMGEEHAITTAAKKPTSLRKDSIIFPSKSFMLREAEKF</sequence>